<dbReference type="AlphaFoldDB" id="A0A9W7SUH0"/>
<evidence type="ECO:0000256" key="2">
    <source>
        <dbReference type="ARBA" id="ARBA00022448"/>
    </source>
</evidence>
<keyword evidence="8 9" id="KW-0472">Membrane</keyword>
<feature type="region of interest" description="Disordered" evidence="10">
    <location>
        <begin position="166"/>
        <end position="206"/>
    </location>
</feature>
<dbReference type="HAMAP" id="MF_03104">
    <property type="entry name" value="Mdm12"/>
    <property type="match status" value="1"/>
</dbReference>
<evidence type="ECO:0000256" key="8">
    <source>
        <dbReference type="ARBA" id="ARBA00023136"/>
    </source>
</evidence>
<keyword evidence="6" id="KW-0446">Lipid-binding</keyword>
<keyword evidence="2" id="KW-0813">Transport</keyword>
<evidence type="ECO:0000256" key="5">
    <source>
        <dbReference type="ARBA" id="ARBA00023055"/>
    </source>
</evidence>
<organism evidence="12 13">
    <name type="scientific">Teratosphaeria destructans</name>
    <dbReference type="NCBI Taxonomy" id="418781"/>
    <lineage>
        <taxon>Eukaryota</taxon>
        <taxon>Fungi</taxon>
        <taxon>Dikarya</taxon>
        <taxon>Ascomycota</taxon>
        <taxon>Pezizomycotina</taxon>
        <taxon>Dothideomycetes</taxon>
        <taxon>Dothideomycetidae</taxon>
        <taxon>Mycosphaerellales</taxon>
        <taxon>Teratosphaeriaceae</taxon>
        <taxon>Teratosphaeria</taxon>
    </lineage>
</organism>
<proteinExistence type="inferred from homology"/>
<sequence>MSVDIDWQTLTDGADGAALAETIRAFVHERFQHVTLPKLIRSVKCHAFEFGTIPPQIVLKDICDPLPDFYEDDDNGDAIEDEDEPVENLEKVTEHVRGPAVHTRDDGPRGQSSKADSFGRNESPPLARGATPGMLGGTSNLGYFHMPLSAGLSGTATPLAAVAGARFRNGAPPPSEEHHHAESFSSISPASSATDPSRPPSRDTSSYFDHRLASAAVSDGSGTEAPPVGHRDHDVSPEDLQVVFHVTYSGNVKLSLTAEVFLDYPMPSFVGIPLKLNITGLTFDGVGIMAYIKKRAHLCFLAPEDAEALVGGDGSVASGDAETTDTADSRRSKVGGLLEDIKIESEMGETDSGKQVLKNMGKIEKFILEQVQRMFEDEFVYPSYWTFLV</sequence>
<dbReference type="GO" id="GO:1990456">
    <property type="term" value="P:mitochondrion-endoplasmic reticulum membrane tethering"/>
    <property type="evidence" value="ECO:0007669"/>
    <property type="project" value="TreeGrafter"/>
</dbReference>
<accession>A0A9W7SUH0</accession>
<dbReference type="InterPro" id="IPR027532">
    <property type="entry name" value="Mdm12"/>
</dbReference>
<keyword evidence="5" id="KW-0445">Lipid transport</keyword>
<evidence type="ECO:0000313" key="12">
    <source>
        <dbReference type="EMBL" id="KAH9828998.1"/>
    </source>
</evidence>
<comment type="subcellular location">
    <subcellularLocation>
        <location evidence="1">Membrane</location>
    </subcellularLocation>
    <subcellularLocation>
        <location evidence="9">Mitochondrion outer membrane</location>
        <topology evidence="9">Peripheral membrane protein</topology>
        <orientation evidence="9">Cytoplasmic side</orientation>
    </subcellularLocation>
    <subcellularLocation>
        <location evidence="9">Endoplasmic reticulum membrane</location>
        <topology evidence="9">Peripheral membrane protein</topology>
        <orientation evidence="9">Cytoplasmic side</orientation>
    </subcellularLocation>
    <text evidence="9">The ERMES/MDM complex localizes to a few discrete foci (around 10 per single cell), that represent mitochondria-endoplasmic reticulum junctions. These foci are often found next to mtDNA nucleoids.</text>
</comment>
<feature type="compositionally biased region" description="Low complexity" evidence="10">
    <location>
        <begin position="183"/>
        <end position="206"/>
    </location>
</feature>
<keyword evidence="3 9" id="KW-1000">Mitochondrion outer membrane</keyword>
<dbReference type="Pfam" id="PF26544">
    <property type="entry name" value="Mdm12"/>
    <property type="match status" value="2"/>
</dbReference>
<comment type="similarity">
    <text evidence="9">Belongs to the MDM12 family.</text>
</comment>
<evidence type="ECO:0000313" key="13">
    <source>
        <dbReference type="Proteomes" id="UP001138500"/>
    </source>
</evidence>
<evidence type="ECO:0000256" key="3">
    <source>
        <dbReference type="ARBA" id="ARBA00022787"/>
    </source>
</evidence>
<dbReference type="InterPro" id="IPR031468">
    <property type="entry name" value="SMP_LBD"/>
</dbReference>
<evidence type="ECO:0000256" key="10">
    <source>
        <dbReference type="SAM" id="MobiDB-lite"/>
    </source>
</evidence>
<keyword evidence="13" id="KW-1185">Reference proteome</keyword>
<dbReference type="GO" id="GO:0005789">
    <property type="term" value="C:endoplasmic reticulum membrane"/>
    <property type="evidence" value="ECO:0007669"/>
    <property type="project" value="UniProtKB-SubCell"/>
</dbReference>
<reference evidence="12 13" key="1">
    <citation type="journal article" date="2018" name="IMA Fungus">
        <title>IMA Genome-F 10: Nine draft genome sequences of Claviceps purpurea s.lat., including C. arundinis, C. humidiphila, and C. cf. spartinae, pseudomolecules for the pitch canker pathogen Fusarium circinatum, draft genome of Davidsoniella eucalypti, Grosmannia galeiformis, Quambalaria eucalypti, and Teratosphaeria destructans.</title>
        <authorList>
            <person name="Wingfield B.D."/>
            <person name="Liu M."/>
            <person name="Nguyen H.D."/>
            <person name="Lane F.A."/>
            <person name="Morgan S.W."/>
            <person name="De Vos L."/>
            <person name="Wilken P.M."/>
            <person name="Duong T.A."/>
            <person name="Aylward J."/>
            <person name="Coetzee M.P."/>
            <person name="Dadej K."/>
            <person name="De Beer Z.W."/>
            <person name="Findlay W."/>
            <person name="Havenga M."/>
            <person name="Kolarik M."/>
            <person name="Menzies J.G."/>
            <person name="Naidoo K."/>
            <person name="Pochopski O."/>
            <person name="Shoukouhi P."/>
            <person name="Santana Q.C."/>
            <person name="Seifert K.A."/>
            <person name="Soal N."/>
            <person name="Steenkamp E.T."/>
            <person name="Tatham C.T."/>
            <person name="van der Nest M.A."/>
            <person name="Wingfield M.J."/>
        </authorList>
    </citation>
    <scope>NUCLEOTIDE SEQUENCE [LARGE SCALE GENOMIC DNA]</scope>
    <source>
        <strain evidence="12">CMW44962</strain>
    </source>
</reference>
<evidence type="ECO:0000259" key="11">
    <source>
        <dbReference type="PROSITE" id="PS51847"/>
    </source>
</evidence>
<dbReference type="PROSITE" id="PS51847">
    <property type="entry name" value="SMP"/>
    <property type="match status" value="1"/>
</dbReference>
<gene>
    <name evidence="9" type="primary">MDM12</name>
    <name evidence="12" type="ORF">Tdes44962_MAKER09202</name>
</gene>
<evidence type="ECO:0000256" key="9">
    <source>
        <dbReference type="HAMAP-Rule" id="MF_03104"/>
    </source>
</evidence>
<protein>
    <recommendedName>
        <fullName evidence="9">Mitochondrial distribution and morphology protein 12</fullName>
    </recommendedName>
    <alternativeName>
        <fullName evidence="9">Mitochondrial inheritance component MDM12</fullName>
    </alternativeName>
</protein>
<dbReference type="GO" id="GO:0008289">
    <property type="term" value="F:lipid binding"/>
    <property type="evidence" value="ECO:0007669"/>
    <property type="project" value="UniProtKB-KW"/>
</dbReference>
<dbReference type="GO" id="GO:0045040">
    <property type="term" value="P:protein insertion into mitochondrial outer membrane"/>
    <property type="evidence" value="ECO:0007669"/>
    <property type="project" value="UniProtKB-UniRule"/>
</dbReference>
<dbReference type="GO" id="GO:0032865">
    <property type="term" value="C:ERMES complex"/>
    <property type="evidence" value="ECO:0007669"/>
    <property type="project" value="UniProtKB-UniRule"/>
</dbReference>
<feature type="region of interest" description="Disordered" evidence="10">
    <location>
        <begin position="90"/>
        <end position="133"/>
    </location>
</feature>
<dbReference type="PANTHER" id="PTHR28204:SF1">
    <property type="entry name" value="MITOCHONDRIAL DISTRIBUTION AND MORPHOLOGY PROTEIN 12"/>
    <property type="match status" value="1"/>
</dbReference>
<dbReference type="EMBL" id="RIBY02001434">
    <property type="protein sequence ID" value="KAH9828998.1"/>
    <property type="molecule type" value="Genomic_DNA"/>
</dbReference>
<dbReference type="OrthoDB" id="3356905at2759"/>
<evidence type="ECO:0000256" key="7">
    <source>
        <dbReference type="ARBA" id="ARBA00023128"/>
    </source>
</evidence>
<dbReference type="GO" id="GO:0015914">
    <property type="term" value="P:phospholipid transport"/>
    <property type="evidence" value="ECO:0007669"/>
    <property type="project" value="TreeGrafter"/>
</dbReference>
<dbReference type="Proteomes" id="UP001138500">
    <property type="component" value="Unassembled WGS sequence"/>
</dbReference>
<evidence type="ECO:0000256" key="1">
    <source>
        <dbReference type="ARBA" id="ARBA00004370"/>
    </source>
</evidence>
<feature type="domain" description="SMP-LTD" evidence="11">
    <location>
        <begin position="1"/>
        <end position="389"/>
    </location>
</feature>
<comment type="subunit">
    <text evidence="9">Component of the ER-mitochondria encounter structure (ERMES) or MDM complex, composed of MMM1, MDM10, MDM12 and MDM34. A MMM1 homodimer associates with one molecule of MDM12 on each side in a pairwise head-to-tail manner, and the SMP-LTD domains of MMM1 and MDM12 generate a continuous hydrophobic tunnel for phospholipid trafficking.</text>
</comment>
<evidence type="ECO:0000256" key="4">
    <source>
        <dbReference type="ARBA" id="ARBA00022824"/>
    </source>
</evidence>
<keyword evidence="7 9" id="KW-0496">Mitochondrion</keyword>
<feature type="compositionally biased region" description="Basic and acidic residues" evidence="10">
    <location>
        <begin position="90"/>
        <end position="108"/>
    </location>
</feature>
<comment type="function">
    <text evidence="9">Component of the ERMES/MDM complex, which serves as a molecular tether to connect the endoplasmic reticulum (ER) and mitochondria. Components of this complex are involved in the control of mitochondrial shape and protein biogenesis, and function in nonvesicular lipid trafficking between the ER and mitochondria. MDM12 is required for the interaction of the ER-resident membrane protein MMM1 and the outer mitochondrial membrane-resident beta-barrel protein MDM10. The MDM12-MMM1 subcomplex functions in the major beta-barrel assembly pathway that is responsible for biogenesis of all mitochondrial outer membrane beta-barrel proteins, and acts in a late step after the SAM complex. The MDM10-MDM12-MMM1 subcomplex further acts in the TOM40-specific pathway after the action of the MDM12-MMM1 complex. Essential for establishing and maintaining the structure of mitochondria and maintenance of mtDNA nucleoids.</text>
</comment>
<keyword evidence="4 9" id="KW-0256">Endoplasmic reticulum</keyword>
<dbReference type="CDD" id="cd21672">
    <property type="entry name" value="SMP_Mdm12"/>
    <property type="match status" value="1"/>
</dbReference>
<dbReference type="PANTHER" id="PTHR28204">
    <property type="entry name" value="MITOCHONDRIAL DISTRIBUTION AND MORPHOLOGY PROTEIN 12"/>
    <property type="match status" value="1"/>
</dbReference>
<evidence type="ECO:0000256" key="6">
    <source>
        <dbReference type="ARBA" id="ARBA00023121"/>
    </source>
</evidence>
<reference evidence="12 13" key="2">
    <citation type="journal article" date="2021" name="Curr. Genet.">
        <title>Genetic response to nitrogen starvation in the aggressive Eucalyptus foliar pathogen Teratosphaeria destructans.</title>
        <authorList>
            <person name="Havenga M."/>
            <person name="Wingfield B.D."/>
            <person name="Wingfield M.J."/>
            <person name="Dreyer L.L."/>
            <person name="Roets F."/>
            <person name="Aylward J."/>
        </authorList>
    </citation>
    <scope>NUCLEOTIDE SEQUENCE [LARGE SCALE GENOMIC DNA]</scope>
    <source>
        <strain evidence="12">CMW44962</strain>
    </source>
</reference>
<name>A0A9W7SUH0_9PEZI</name>
<comment type="caution">
    <text evidence="12">The sequence shown here is derived from an EMBL/GenBank/DDBJ whole genome shotgun (WGS) entry which is preliminary data.</text>
</comment>